<evidence type="ECO:0000256" key="5">
    <source>
        <dbReference type="ARBA" id="ARBA00023228"/>
    </source>
</evidence>
<dbReference type="Pfam" id="PF16088">
    <property type="entry name" value="BORCS7"/>
    <property type="match status" value="1"/>
</dbReference>
<comment type="subcellular location">
    <subcellularLocation>
        <location evidence="1">Lysosome membrane</location>
    </subcellularLocation>
</comment>
<dbReference type="InterPro" id="IPR032143">
    <property type="entry name" value="BORCS7"/>
</dbReference>
<evidence type="ECO:0000256" key="4">
    <source>
        <dbReference type="ARBA" id="ARBA00023136"/>
    </source>
</evidence>
<evidence type="ECO:0000313" key="7">
    <source>
        <dbReference type="Proteomes" id="UP000654370"/>
    </source>
</evidence>
<name>A0A8H7PE47_MORIS</name>
<dbReference type="AlphaFoldDB" id="A0A8H7PE47"/>
<evidence type="ECO:0000256" key="3">
    <source>
        <dbReference type="ARBA" id="ARBA00022295"/>
    </source>
</evidence>
<evidence type="ECO:0000256" key="2">
    <source>
        <dbReference type="ARBA" id="ARBA00005433"/>
    </source>
</evidence>
<dbReference type="Proteomes" id="UP000654370">
    <property type="component" value="Unassembled WGS sequence"/>
</dbReference>
<comment type="caution">
    <text evidence="6">The sequence shown here is derived from an EMBL/GenBank/DDBJ whole genome shotgun (WGS) entry which is preliminary data.</text>
</comment>
<dbReference type="EMBL" id="JAEPQZ010000017">
    <property type="protein sequence ID" value="KAG2172272.1"/>
    <property type="molecule type" value="Genomic_DNA"/>
</dbReference>
<protein>
    <recommendedName>
        <fullName evidence="3">BLOC-1-related complex subunit 7</fullName>
    </recommendedName>
</protein>
<sequence length="133" mass="14850">MYRQKSPNSSFSKRLSGNFQAVSLASSLVSPLLATEDSLSFNKQHSTDAAALAIEQLSNCYKGSIRRSEVTEETMRSAKAFTQVDQYLKNTRLCLDKMENTVDKLLKTNDGIAKDLTALDDIQRSLDIDELRP</sequence>
<keyword evidence="7" id="KW-1185">Reference proteome</keyword>
<comment type="similarity">
    <text evidence="2">Belongs to the BORCS7 family.</text>
</comment>
<reference evidence="6" key="1">
    <citation type="submission" date="2020-12" db="EMBL/GenBank/DDBJ databases">
        <title>Metabolic potential, ecology and presence of endohyphal bacteria is reflected in genomic diversity of Mucoromycotina.</title>
        <authorList>
            <person name="Muszewska A."/>
            <person name="Okrasinska A."/>
            <person name="Steczkiewicz K."/>
            <person name="Drgas O."/>
            <person name="Orlowska M."/>
            <person name="Perlinska-Lenart U."/>
            <person name="Aleksandrzak-Piekarczyk T."/>
            <person name="Szatraj K."/>
            <person name="Zielenkiewicz U."/>
            <person name="Pilsyk S."/>
            <person name="Malc E."/>
            <person name="Mieczkowski P."/>
            <person name="Kruszewska J.S."/>
            <person name="Biernat P."/>
            <person name="Pawlowska J."/>
        </authorList>
    </citation>
    <scope>NUCLEOTIDE SEQUENCE</scope>
    <source>
        <strain evidence="6">WA0000067209</strain>
    </source>
</reference>
<keyword evidence="5" id="KW-0458">Lysosome</keyword>
<accession>A0A8H7PE47</accession>
<evidence type="ECO:0000256" key="1">
    <source>
        <dbReference type="ARBA" id="ARBA00004656"/>
    </source>
</evidence>
<gene>
    <name evidence="6" type="ORF">INT43_004813</name>
</gene>
<evidence type="ECO:0000313" key="6">
    <source>
        <dbReference type="EMBL" id="KAG2172272.1"/>
    </source>
</evidence>
<keyword evidence="4" id="KW-0472">Membrane</keyword>
<dbReference type="OrthoDB" id="2379870at2759"/>
<proteinExistence type="inferred from homology"/>
<organism evidence="6 7">
    <name type="scientific">Mortierella isabellina</name>
    <name type="common">Filamentous fungus</name>
    <name type="synonym">Umbelopsis isabellina</name>
    <dbReference type="NCBI Taxonomy" id="91625"/>
    <lineage>
        <taxon>Eukaryota</taxon>
        <taxon>Fungi</taxon>
        <taxon>Fungi incertae sedis</taxon>
        <taxon>Mucoromycota</taxon>
        <taxon>Mucoromycotina</taxon>
        <taxon>Umbelopsidomycetes</taxon>
        <taxon>Umbelopsidales</taxon>
        <taxon>Umbelopsidaceae</taxon>
        <taxon>Umbelopsis</taxon>
    </lineage>
</organism>